<feature type="modified residue" description="N6-(pyridoxal phosphate)lysine" evidence="9">
    <location>
        <position position="224"/>
    </location>
</feature>
<evidence type="ECO:0000313" key="11">
    <source>
        <dbReference type="EMBL" id="MDF2953224.1"/>
    </source>
</evidence>
<dbReference type="PANTHER" id="PTHR43643">
    <property type="entry name" value="HISTIDINOL-PHOSPHATE AMINOTRANSFERASE 2"/>
    <property type="match status" value="1"/>
</dbReference>
<dbReference type="InterPro" id="IPR005861">
    <property type="entry name" value="HisP_aminotrans"/>
</dbReference>
<dbReference type="InterPro" id="IPR050106">
    <property type="entry name" value="HistidinolP_aminotransfase"/>
</dbReference>
<comment type="subunit">
    <text evidence="4 9">Homodimer.</text>
</comment>
<dbReference type="EC" id="2.6.1.9" evidence="9"/>
<evidence type="ECO:0000256" key="8">
    <source>
        <dbReference type="ARBA" id="ARBA00047481"/>
    </source>
</evidence>
<evidence type="ECO:0000256" key="7">
    <source>
        <dbReference type="ARBA" id="ARBA00022898"/>
    </source>
</evidence>
<evidence type="ECO:0000256" key="1">
    <source>
        <dbReference type="ARBA" id="ARBA00001933"/>
    </source>
</evidence>
<evidence type="ECO:0000259" key="10">
    <source>
        <dbReference type="Pfam" id="PF00155"/>
    </source>
</evidence>
<keyword evidence="6 9" id="KW-0808">Transferase</keyword>
<comment type="catalytic activity">
    <reaction evidence="8 9">
        <text>L-histidinol phosphate + 2-oxoglutarate = 3-(imidazol-4-yl)-2-oxopropyl phosphate + L-glutamate</text>
        <dbReference type="Rhea" id="RHEA:23744"/>
        <dbReference type="ChEBI" id="CHEBI:16810"/>
        <dbReference type="ChEBI" id="CHEBI:29985"/>
        <dbReference type="ChEBI" id="CHEBI:57766"/>
        <dbReference type="ChEBI" id="CHEBI:57980"/>
        <dbReference type="EC" id="2.6.1.9"/>
    </reaction>
</comment>
<name>A0AAE3P5H1_9BACT</name>
<dbReference type="HAMAP" id="MF_01023">
    <property type="entry name" value="HisC_aminotrans_2"/>
    <property type="match status" value="1"/>
</dbReference>
<organism evidence="11 12">
    <name type="scientific">Candidatus Thermodesulfobacterium syntrophicum</name>
    <dbReference type="NCBI Taxonomy" id="3060442"/>
    <lineage>
        <taxon>Bacteria</taxon>
        <taxon>Pseudomonadati</taxon>
        <taxon>Thermodesulfobacteriota</taxon>
        <taxon>Thermodesulfobacteria</taxon>
        <taxon>Thermodesulfobacteriales</taxon>
        <taxon>Thermodesulfobacteriaceae</taxon>
        <taxon>Thermodesulfobacterium</taxon>
    </lineage>
</organism>
<comment type="similarity">
    <text evidence="3 9">Belongs to the class-II pyridoxal-phosphate-dependent aminotransferase family. Histidinol-phosphate aminotransferase subfamily.</text>
</comment>
<keyword evidence="9" id="KW-0028">Amino-acid biosynthesis</keyword>
<reference evidence="11" key="1">
    <citation type="submission" date="2022-11" db="EMBL/GenBank/DDBJ databases">
        <title>Candidatus Alkanophaga archaea from heated hydrothermal vent sediment oxidize petroleum alkanes.</title>
        <authorList>
            <person name="Zehnle H."/>
            <person name="Laso-Perez R."/>
            <person name="Lipp J."/>
            <person name="Teske A."/>
            <person name="Wegener G."/>
        </authorList>
    </citation>
    <scope>NUCLEOTIDE SEQUENCE</scope>
    <source>
        <strain evidence="11">MCA70</strain>
    </source>
</reference>
<keyword evidence="7 9" id="KW-0663">Pyridoxal phosphate</keyword>
<evidence type="ECO:0000313" key="12">
    <source>
        <dbReference type="Proteomes" id="UP001144110"/>
    </source>
</evidence>
<feature type="domain" description="Aminotransferase class I/classII large" evidence="10">
    <location>
        <begin position="32"/>
        <end position="357"/>
    </location>
</feature>
<comment type="caution">
    <text evidence="11">The sequence shown here is derived from an EMBL/GenBank/DDBJ whole genome shotgun (WGS) entry which is preliminary data.</text>
</comment>
<dbReference type="Proteomes" id="UP001144110">
    <property type="component" value="Unassembled WGS sequence"/>
</dbReference>
<keyword evidence="5 9" id="KW-0032">Aminotransferase</keyword>
<evidence type="ECO:0000256" key="4">
    <source>
        <dbReference type="ARBA" id="ARBA00011738"/>
    </source>
</evidence>
<evidence type="ECO:0000256" key="5">
    <source>
        <dbReference type="ARBA" id="ARBA00022576"/>
    </source>
</evidence>
<dbReference type="InterPro" id="IPR004839">
    <property type="entry name" value="Aminotransferase_I/II_large"/>
</dbReference>
<dbReference type="GO" id="GO:0000105">
    <property type="term" value="P:L-histidine biosynthetic process"/>
    <property type="evidence" value="ECO:0007669"/>
    <property type="project" value="UniProtKB-UniRule"/>
</dbReference>
<evidence type="ECO:0000256" key="6">
    <source>
        <dbReference type="ARBA" id="ARBA00022679"/>
    </source>
</evidence>
<protein>
    <recommendedName>
        <fullName evidence="9">Histidinol-phosphate aminotransferase</fullName>
        <ecNumber evidence="9">2.6.1.9</ecNumber>
    </recommendedName>
    <alternativeName>
        <fullName evidence="9">Imidazole acetol-phosphate transaminase</fullName>
    </alternativeName>
</protein>
<evidence type="ECO:0000256" key="2">
    <source>
        <dbReference type="ARBA" id="ARBA00005011"/>
    </source>
</evidence>
<dbReference type="EMBL" id="JAPHEG010000002">
    <property type="protein sequence ID" value="MDF2953224.1"/>
    <property type="molecule type" value="Genomic_DNA"/>
</dbReference>
<dbReference type="PROSITE" id="PS00599">
    <property type="entry name" value="AA_TRANSFER_CLASS_2"/>
    <property type="match status" value="1"/>
</dbReference>
<dbReference type="Pfam" id="PF00155">
    <property type="entry name" value="Aminotran_1_2"/>
    <property type="match status" value="1"/>
</dbReference>
<gene>
    <name evidence="9" type="primary">hisC</name>
    <name evidence="11" type="ORF">OD816_000469</name>
</gene>
<dbReference type="InterPro" id="IPR015422">
    <property type="entry name" value="PyrdxlP-dep_Trfase_small"/>
</dbReference>
<dbReference type="NCBIfam" id="TIGR01141">
    <property type="entry name" value="hisC"/>
    <property type="match status" value="1"/>
</dbReference>
<dbReference type="InterPro" id="IPR015424">
    <property type="entry name" value="PyrdxlP-dep_Trfase"/>
</dbReference>
<evidence type="ECO:0000256" key="9">
    <source>
        <dbReference type="HAMAP-Rule" id="MF_01023"/>
    </source>
</evidence>
<dbReference type="Gene3D" id="3.40.640.10">
    <property type="entry name" value="Type I PLP-dependent aspartate aminotransferase-like (Major domain)"/>
    <property type="match status" value="1"/>
</dbReference>
<keyword evidence="9" id="KW-0368">Histidine biosynthesis</keyword>
<dbReference type="CDD" id="cd00609">
    <property type="entry name" value="AAT_like"/>
    <property type="match status" value="1"/>
</dbReference>
<proteinExistence type="inferred from homology"/>
<dbReference type="Gene3D" id="3.90.1150.10">
    <property type="entry name" value="Aspartate Aminotransferase, domain 1"/>
    <property type="match status" value="1"/>
</dbReference>
<evidence type="ECO:0000256" key="3">
    <source>
        <dbReference type="ARBA" id="ARBA00007970"/>
    </source>
</evidence>
<dbReference type="InterPro" id="IPR015421">
    <property type="entry name" value="PyrdxlP-dep_Trfase_major"/>
</dbReference>
<dbReference type="GO" id="GO:0030170">
    <property type="term" value="F:pyridoxal phosphate binding"/>
    <property type="evidence" value="ECO:0007669"/>
    <property type="project" value="InterPro"/>
</dbReference>
<dbReference type="GO" id="GO:0004400">
    <property type="term" value="F:histidinol-phosphate transaminase activity"/>
    <property type="evidence" value="ECO:0007669"/>
    <property type="project" value="UniProtKB-UniRule"/>
</dbReference>
<dbReference type="PANTHER" id="PTHR43643:SF3">
    <property type="entry name" value="HISTIDINOL-PHOSPHATE AMINOTRANSFERASE"/>
    <property type="match status" value="1"/>
</dbReference>
<comment type="cofactor">
    <cofactor evidence="1 9">
        <name>pyridoxal 5'-phosphate</name>
        <dbReference type="ChEBI" id="CHEBI:597326"/>
    </cofactor>
</comment>
<sequence>MKIKSHLKNLSPYPPGKTVNEIRKKLNLSGKVYKMNSNENPLGPSPKVIEAIKDSLSQVHHYPEASYRELKKALAEKWNVLPEQIILGNGSNEIIEFIFKALVNPGEEIIVSNPSFLMYEKFAQIYGVNIKPIPLTENLTHNFDEILKNISEKTKVIFLDHPQNPSGSVLNREAWKTFLKKVPPFTLVVVDEAYGEFINDPSIPLGIEFLKDSYKVLILRTFSKAYGLAGLRLGYGITFLELSKILDLVRQPFNINLLAYKAGLAVLQDKEYIEKSIKLVIEGRKYLTESLTDLGFRVYPSQANFIMVDFGEKAEKIYQELLKRGILIRSLKAYGYPNALRISIGLPEENRILVENIKKLI</sequence>
<comment type="pathway">
    <text evidence="2 9">Amino-acid biosynthesis; L-histidine biosynthesis; L-histidine from 5-phospho-alpha-D-ribose 1-diphosphate: step 7/9.</text>
</comment>
<dbReference type="SUPFAM" id="SSF53383">
    <property type="entry name" value="PLP-dependent transferases"/>
    <property type="match status" value="1"/>
</dbReference>
<dbReference type="InterPro" id="IPR001917">
    <property type="entry name" value="Aminotrans_II_pyridoxalP_BS"/>
</dbReference>
<dbReference type="AlphaFoldDB" id="A0AAE3P5H1"/>
<accession>A0AAE3P5H1</accession>